<dbReference type="CDD" id="cd06267">
    <property type="entry name" value="PBP1_LacI_sugar_binding-like"/>
    <property type="match status" value="1"/>
</dbReference>
<keyword evidence="7" id="KW-1185">Reference proteome</keyword>
<gene>
    <name evidence="6" type="ORF">HNR10_004919</name>
</gene>
<dbReference type="InterPro" id="IPR046335">
    <property type="entry name" value="LacI/GalR-like_sensor"/>
</dbReference>
<keyword evidence="1" id="KW-0805">Transcription regulation</keyword>
<feature type="domain" description="HTH lacI-type" evidence="5">
    <location>
        <begin position="24"/>
        <end position="78"/>
    </location>
</feature>
<name>A0A7Z0JC61_9ACTN</name>
<dbReference type="PANTHER" id="PTHR30146">
    <property type="entry name" value="LACI-RELATED TRANSCRIPTIONAL REPRESSOR"/>
    <property type="match status" value="1"/>
</dbReference>
<dbReference type="CDD" id="cd01392">
    <property type="entry name" value="HTH_LacI"/>
    <property type="match status" value="1"/>
</dbReference>
<keyword evidence="3" id="KW-0804">Transcription</keyword>
<dbReference type="InterPro" id="IPR010982">
    <property type="entry name" value="Lambda_DNA-bd_dom_sf"/>
</dbReference>
<evidence type="ECO:0000256" key="1">
    <source>
        <dbReference type="ARBA" id="ARBA00023015"/>
    </source>
</evidence>
<dbReference type="PROSITE" id="PS50932">
    <property type="entry name" value="HTH_LACI_2"/>
    <property type="match status" value="1"/>
</dbReference>
<evidence type="ECO:0000313" key="6">
    <source>
        <dbReference type="EMBL" id="NYJ37038.1"/>
    </source>
</evidence>
<dbReference type="InterPro" id="IPR000843">
    <property type="entry name" value="HTH_LacI"/>
</dbReference>
<dbReference type="InterPro" id="IPR028082">
    <property type="entry name" value="Peripla_BP_I"/>
</dbReference>
<evidence type="ECO:0000313" key="7">
    <source>
        <dbReference type="Proteomes" id="UP000572051"/>
    </source>
</evidence>
<proteinExistence type="predicted"/>
<dbReference type="EMBL" id="JACCFS010000001">
    <property type="protein sequence ID" value="NYJ37038.1"/>
    <property type="molecule type" value="Genomic_DNA"/>
</dbReference>
<evidence type="ECO:0000256" key="3">
    <source>
        <dbReference type="ARBA" id="ARBA00023163"/>
    </source>
</evidence>
<reference evidence="6 7" key="1">
    <citation type="submission" date="2020-07" db="EMBL/GenBank/DDBJ databases">
        <title>Sequencing the genomes of 1000 actinobacteria strains.</title>
        <authorList>
            <person name="Klenk H.-P."/>
        </authorList>
    </citation>
    <scope>NUCLEOTIDE SEQUENCE [LARGE SCALE GENOMIC DNA]</scope>
    <source>
        <strain evidence="6 7">DSM 44442</strain>
    </source>
</reference>
<comment type="caution">
    <text evidence="6">The sequence shown here is derived from an EMBL/GenBank/DDBJ whole genome shotgun (WGS) entry which is preliminary data.</text>
</comment>
<dbReference type="GO" id="GO:0003700">
    <property type="term" value="F:DNA-binding transcription factor activity"/>
    <property type="evidence" value="ECO:0007669"/>
    <property type="project" value="TreeGrafter"/>
</dbReference>
<dbReference type="Proteomes" id="UP000572051">
    <property type="component" value="Unassembled WGS sequence"/>
</dbReference>
<dbReference type="SMART" id="SM00354">
    <property type="entry name" value="HTH_LACI"/>
    <property type="match status" value="1"/>
</dbReference>
<dbReference type="Pfam" id="PF00356">
    <property type="entry name" value="LacI"/>
    <property type="match status" value="1"/>
</dbReference>
<dbReference type="Pfam" id="PF13377">
    <property type="entry name" value="Peripla_BP_3"/>
    <property type="match status" value="1"/>
</dbReference>
<dbReference type="PANTHER" id="PTHR30146:SF153">
    <property type="entry name" value="LACTOSE OPERON REPRESSOR"/>
    <property type="match status" value="1"/>
</dbReference>
<dbReference type="GO" id="GO:0000976">
    <property type="term" value="F:transcription cis-regulatory region binding"/>
    <property type="evidence" value="ECO:0007669"/>
    <property type="project" value="TreeGrafter"/>
</dbReference>
<evidence type="ECO:0000259" key="5">
    <source>
        <dbReference type="PROSITE" id="PS50932"/>
    </source>
</evidence>
<evidence type="ECO:0000256" key="2">
    <source>
        <dbReference type="ARBA" id="ARBA00023125"/>
    </source>
</evidence>
<dbReference type="SUPFAM" id="SSF53822">
    <property type="entry name" value="Periplasmic binding protein-like I"/>
    <property type="match status" value="1"/>
</dbReference>
<feature type="region of interest" description="Disordered" evidence="4">
    <location>
        <begin position="1"/>
        <end position="25"/>
    </location>
</feature>
<protein>
    <submittedName>
        <fullName evidence="6">DNA-binding LacI/PurR family transcriptional regulator</fullName>
    </submittedName>
</protein>
<dbReference type="Gene3D" id="1.10.260.40">
    <property type="entry name" value="lambda repressor-like DNA-binding domains"/>
    <property type="match status" value="1"/>
</dbReference>
<keyword evidence="2 6" id="KW-0238">DNA-binding</keyword>
<organism evidence="6 7">
    <name type="scientific">Nocardiopsis aegyptia</name>
    <dbReference type="NCBI Taxonomy" id="220378"/>
    <lineage>
        <taxon>Bacteria</taxon>
        <taxon>Bacillati</taxon>
        <taxon>Actinomycetota</taxon>
        <taxon>Actinomycetes</taxon>
        <taxon>Streptosporangiales</taxon>
        <taxon>Nocardiopsidaceae</taxon>
        <taxon>Nocardiopsis</taxon>
    </lineage>
</organism>
<sequence length="355" mass="36986">MGETGSGSDDESAGGGTAPTGRRPTMADVAARVGVSRQLVSLVMNDSPGPSAPTRQRILQAAEELGYRADKAARMLRRARSRQVGVLFTMEHPLDVHLVEAVYPAAAALDYGVVLSALLATRGEREAIDDLLGLRCEALILIGLSAAAPSDLATVAERVPVVEIGQRTGAEGTDSVRTADADGVRKAVDHLAALGHRRIAHVDGGLLPGAPERAGGYLDGMRAHGLAALADVLPGDYSEESGARAARALLAREVLPSAVITGNDQSALGLVETFVRANVRVPQDVSVVGYDDSRTARLSFLDLTSVRQDAALMAGLAVRAAAERLDDGRTRSAHLVLEPELAVRNSTAPPRPGLG</sequence>
<evidence type="ECO:0000256" key="4">
    <source>
        <dbReference type="SAM" id="MobiDB-lite"/>
    </source>
</evidence>
<dbReference type="SUPFAM" id="SSF47413">
    <property type="entry name" value="lambda repressor-like DNA-binding domains"/>
    <property type="match status" value="1"/>
</dbReference>
<dbReference type="AlphaFoldDB" id="A0A7Z0JC61"/>
<dbReference type="Gene3D" id="3.40.50.2300">
    <property type="match status" value="2"/>
</dbReference>
<accession>A0A7Z0JC61</accession>